<protein>
    <submittedName>
        <fullName evidence="2">Uncharacterized protein</fullName>
    </submittedName>
</protein>
<dbReference type="KEGG" id="naz:Aazo_1597"/>
<evidence type="ECO:0000313" key="3">
    <source>
        <dbReference type="Proteomes" id="UP000001511"/>
    </source>
</evidence>
<keyword evidence="1" id="KW-1133">Transmembrane helix</keyword>
<name>D7E4L8_NOSA0</name>
<dbReference type="HOGENOM" id="CLU_3045894_0_0_3"/>
<dbReference type="RefSeq" id="WP_013190794.1">
    <property type="nucleotide sequence ID" value="NC_014248.1"/>
</dbReference>
<keyword evidence="3" id="KW-1185">Reference proteome</keyword>
<dbReference type="Proteomes" id="UP000001511">
    <property type="component" value="Chromosome"/>
</dbReference>
<reference evidence="2 3" key="1">
    <citation type="journal article" date="2010" name="PLoS ONE">
        <title>Genome erosion in a nitrogen-fixing vertically transmitted endosymbiotic multicellular cyanobacterium.</title>
        <authorList>
            <person name="Ran L."/>
            <person name="Larsson J."/>
            <person name="Vigil-Stenman T."/>
            <person name="Nylander J.A."/>
            <person name="Ininbergs K."/>
            <person name="Zheng W.W."/>
            <person name="Lapidus A."/>
            <person name="Lowry S."/>
            <person name="Haselkorn R."/>
            <person name="Bergman B."/>
        </authorList>
    </citation>
    <scope>NUCLEOTIDE SEQUENCE [LARGE SCALE GENOMIC DNA]</scope>
    <source>
        <strain evidence="2 3">0708</strain>
    </source>
</reference>
<feature type="transmembrane region" description="Helical" evidence="1">
    <location>
        <begin position="20"/>
        <end position="43"/>
    </location>
</feature>
<dbReference type="STRING" id="551115.Aazo_1597"/>
<dbReference type="EMBL" id="CP002059">
    <property type="protein sequence ID" value="ADI63776.1"/>
    <property type="molecule type" value="Genomic_DNA"/>
</dbReference>
<organism evidence="2 3">
    <name type="scientific">Nostoc azollae (strain 0708)</name>
    <name type="common">Anabaena azollae (strain 0708)</name>
    <dbReference type="NCBI Taxonomy" id="551115"/>
    <lineage>
        <taxon>Bacteria</taxon>
        <taxon>Bacillati</taxon>
        <taxon>Cyanobacteriota</taxon>
        <taxon>Cyanophyceae</taxon>
        <taxon>Nostocales</taxon>
        <taxon>Nostocaceae</taxon>
        <taxon>Trichormus</taxon>
    </lineage>
</organism>
<keyword evidence="1" id="KW-0472">Membrane</keyword>
<dbReference type="AlphaFoldDB" id="D7E4L8"/>
<dbReference type="eggNOG" id="COG2165">
    <property type="taxonomic scope" value="Bacteria"/>
</dbReference>
<keyword evidence="1" id="KW-0812">Transmembrane</keyword>
<sequence length="54" mass="6062">MMKLKKQQKIISLNDTGFSILKSLVGMIIFYLLLAAIAPVLVMSTPIRTQARRV</sequence>
<evidence type="ECO:0000313" key="2">
    <source>
        <dbReference type="EMBL" id="ADI63776.1"/>
    </source>
</evidence>
<evidence type="ECO:0000256" key="1">
    <source>
        <dbReference type="SAM" id="Phobius"/>
    </source>
</evidence>
<gene>
    <name evidence="2" type="ordered locus">Aazo_1597</name>
</gene>
<accession>D7E4L8</accession>
<proteinExistence type="predicted"/>